<evidence type="ECO:0000313" key="1">
    <source>
        <dbReference type="EMBL" id="CAA9296090.1"/>
    </source>
</evidence>
<accession>A0A6J4K519</accession>
<proteinExistence type="predicted"/>
<protein>
    <submittedName>
        <fullName evidence="1">Uncharacterized protein</fullName>
    </submittedName>
</protein>
<name>A0A6J4K519_9BACT</name>
<dbReference type="EMBL" id="CADCTO010000671">
    <property type="protein sequence ID" value="CAA9296090.1"/>
    <property type="molecule type" value="Genomic_DNA"/>
</dbReference>
<reference evidence="1" key="1">
    <citation type="submission" date="2020-02" db="EMBL/GenBank/DDBJ databases">
        <authorList>
            <person name="Meier V. D."/>
        </authorList>
    </citation>
    <scope>NUCLEOTIDE SEQUENCE</scope>
    <source>
        <strain evidence="1">AVDCRST_MAG63</strain>
    </source>
</reference>
<gene>
    <name evidence="1" type="ORF">AVDCRST_MAG63-4783</name>
</gene>
<sequence length="211" mass="22145">MAEPDAPPPFFVGNALPDVLAATGAGRLRSHHVAACPDPDLTRGIALHLAADRQFHSSPGFLEGVASASAALRSTPFAVPPRRVFFLAHVFFELALDAVLLRRDAGIADDLYARFDACDLDAVAGAVAAIPGCAAGAPGVAAALSRWAGVRYLYDYARDDGLANALHRISLRAGLEGFPDLRDRDRLSGLFAAFLPRAAAAGPALWVVPPR</sequence>
<dbReference type="AlphaFoldDB" id="A0A6J4K519"/>
<organism evidence="1">
    <name type="scientific">uncultured Armatimonadetes bacterium</name>
    <dbReference type="NCBI Taxonomy" id="157466"/>
    <lineage>
        <taxon>Bacteria</taxon>
        <taxon>Bacillati</taxon>
        <taxon>Armatimonadota</taxon>
        <taxon>environmental samples</taxon>
    </lineage>
</organism>